<proteinExistence type="predicted"/>
<dbReference type="Proteomes" id="UP001500655">
    <property type="component" value="Unassembled WGS sequence"/>
</dbReference>
<feature type="region of interest" description="Disordered" evidence="1">
    <location>
        <begin position="38"/>
        <end position="102"/>
    </location>
</feature>
<dbReference type="EMBL" id="BAAALS010000026">
    <property type="protein sequence ID" value="GAA1768727.1"/>
    <property type="molecule type" value="Genomic_DNA"/>
</dbReference>
<gene>
    <name evidence="3" type="ORF">GCM10009681_45040</name>
</gene>
<organism evidence="3 4">
    <name type="scientific">Luedemannella helvata</name>
    <dbReference type="NCBI Taxonomy" id="349315"/>
    <lineage>
        <taxon>Bacteria</taxon>
        <taxon>Bacillati</taxon>
        <taxon>Actinomycetota</taxon>
        <taxon>Actinomycetes</taxon>
        <taxon>Micromonosporales</taxon>
        <taxon>Micromonosporaceae</taxon>
        <taxon>Luedemannella</taxon>
    </lineage>
</organism>
<dbReference type="Pfam" id="PF13354">
    <property type="entry name" value="Beta-lactamase2"/>
    <property type="match status" value="1"/>
</dbReference>
<comment type="caution">
    <text evidence="3">The sequence shown here is derived from an EMBL/GenBank/DDBJ whole genome shotgun (WGS) entry which is preliminary data.</text>
</comment>
<accession>A0ABN2L0H2</accession>
<dbReference type="PANTHER" id="PTHR35333:SF3">
    <property type="entry name" value="BETA-LACTAMASE-TYPE TRANSPEPTIDASE FOLD CONTAINING PROTEIN"/>
    <property type="match status" value="1"/>
</dbReference>
<evidence type="ECO:0000259" key="2">
    <source>
        <dbReference type="Pfam" id="PF13354"/>
    </source>
</evidence>
<dbReference type="SUPFAM" id="SSF56601">
    <property type="entry name" value="beta-lactamase/transpeptidase-like"/>
    <property type="match status" value="1"/>
</dbReference>
<evidence type="ECO:0000313" key="4">
    <source>
        <dbReference type="Proteomes" id="UP001500655"/>
    </source>
</evidence>
<protein>
    <recommendedName>
        <fullName evidence="2">Beta-lactamase class A catalytic domain-containing protein</fullName>
    </recommendedName>
</protein>
<dbReference type="Gene3D" id="3.40.710.10">
    <property type="entry name" value="DD-peptidase/beta-lactamase superfamily"/>
    <property type="match status" value="1"/>
</dbReference>
<evidence type="ECO:0000256" key="1">
    <source>
        <dbReference type="SAM" id="MobiDB-lite"/>
    </source>
</evidence>
<feature type="domain" description="Beta-lactamase class A catalytic" evidence="2">
    <location>
        <begin position="165"/>
        <end position="274"/>
    </location>
</feature>
<evidence type="ECO:0000313" key="3">
    <source>
        <dbReference type="EMBL" id="GAA1768727.1"/>
    </source>
</evidence>
<dbReference type="InterPro" id="IPR045155">
    <property type="entry name" value="Beta-lactam_cat"/>
</dbReference>
<sequence length="331" mass="35075">MSHHASPVTARRLRLVLALVALVTAGLALRFVPGSPLAPASAAEVTPTPPVSDAAAASTPAEKTTPQKTSPKKATPKKATPEKTTAKKTSPRKASKPTPTTVRVGTDGFWSWALLDRTTGRIVGSANIAAQSTTASMIKAWLASDYLRMAAARGVTPSESTLHDLEIMIRDSDNAAAAKIFAANGRTASIQRLISVCGLTDSTVVPNEWGTTRVSARDAVRMGNCIATGKAAGARWTPWVLNMMREVRGDGDFGIRDALPAATAARVAIKNGWLLRDEDNHWHVSCLAIGDTWVMSVLQRYPSTGDAESDFAHTRDVCERVADQVLPSTGG</sequence>
<dbReference type="InterPro" id="IPR000871">
    <property type="entry name" value="Beta-lactam_class-A"/>
</dbReference>
<name>A0ABN2L0H2_9ACTN</name>
<dbReference type="PANTHER" id="PTHR35333">
    <property type="entry name" value="BETA-LACTAMASE"/>
    <property type="match status" value="1"/>
</dbReference>
<dbReference type="RefSeq" id="WP_344085484.1">
    <property type="nucleotide sequence ID" value="NZ_BAAALS010000026.1"/>
</dbReference>
<keyword evidence="4" id="KW-1185">Reference proteome</keyword>
<dbReference type="InterPro" id="IPR012338">
    <property type="entry name" value="Beta-lactam/transpept-like"/>
</dbReference>
<reference evidence="3 4" key="1">
    <citation type="journal article" date="2019" name="Int. J. Syst. Evol. Microbiol.">
        <title>The Global Catalogue of Microorganisms (GCM) 10K type strain sequencing project: providing services to taxonomists for standard genome sequencing and annotation.</title>
        <authorList>
            <consortium name="The Broad Institute Genomics Platform"/>
            <consortium name="The Broad Institute Genome Sequencing Center for Infectious Disease"/>
            <person name="Wu L."/>
            <person name="Ma J."/>
        </authorList>
    </citation>
    <scope>NUCLEOTIDE SEQUENCE [LARGE SCALE GENOMIC DNA]</scope>
    <source>
        <strain evidence="3 4">JCM 13249</strain>
    </source>
</reference>